<reference evidence="7 8" key="1">
    <citation type="submission" date="2017-11" db="EMBL/GenBank/DDBJ databases">
        <title>Understudied soil microbes with underappreciated capabilities: Untangling the Clostridium saccharolyticum group.</title>
        <authorList>
            <person name="Leschine S."/>
        </authorList>
    </citation>
    <scope>NUCLEOTIDE SEQUENCE [LARGE SCALE GENOMIC DNA]</scope>
    <source>
        <strain evidence="7 8">18A</strain>
    </source>
</reference>
<dbReference type="InterPro" id="IPR045863">
    <property type="entry name" value="CorA_TM1_TM2"/>
</dbReference>
<dbReference type="PANTHER" id="PTHR47891">
    <property type="entry name" value="TRANSPORTER-RELATED"/>
    <property type="match status" value="1"/>
</dbReference>
<dbReference type="Gene3D" id="1.20.58.340">
    <property type="entry name" value="Magnesium transport protein CorA, transmembrane region"/>
    <property type="match status" value="2"/>
</dbReference>
<keyword evidence="5 6" id="KW-0472">Membrane</keyword>
<evidence type="ECO:0000256" key="4">
    <source>
        <dbReference type="ARBA" id="ARBA00022989"/>
    </source>
</evidence>
<dbReference type="InterPro" id="IPR045861">
    <property type="entry name" value="CorA_cytoplasmic_dom"/>
</dbReference>
<evidence type="ECO:0000256" key="2">
    <source>
        <dbReference type="ARBA" id="ARBA00009765"/>
    </source>
</evidence>
<comment type="subcellular location">
    <subcellularLocation>
        <location evidence="1">Membrane</location>
        <topology evidence="1">Multi-pass membrane protein</topology>
    </subcellularLocation>
</comment>
<protein>
    <submittedName>
        <fullName evidence="7">Magnesium transporter</fullName>
    </submittedName>
</protein>
<evidence type="ECO:0000256" key="3">
    <source>
        <dbReference type="ARBA" id="ARBA00022692"/>
    </source>
</evidence>
<accession>A0A2M8ZC76</accession>
<organism evidence="7 8">
    <name type="scientific">[Clostridium] celerecrescens 18A</name>
    <dbReference type="NCBI Taxonomy" id="1286362"/>
    <lineage>
        <taxon>Bacteria</taxon>
        <taxon>Bacillati</taxon>
        <taxon>Bacillota</taxon>
        <taxon>Clostridia</taxon>
        <taxon>Lachnospirales</taxon>
        <taxon>Lachnospiraceae</taxon>
        <taxon>Lacrimispora</taxon>
    </lineage>
</organism>
<dbReference type="Gene3D" id="3.30.460.20">
    <property type="entry name" value="CorA soluble domain-like"/>
    <property type="match status" value="1"/>
</dbReference>
<dbReference type="CDD" id="cd12827">
    <property type="entry name" value="EcCorA_ZntB-like_u2"/>
    <property type="match status" value="1"/>
</dbReference>
<comment type="caution">
    <text evidence="7">The sequence shown here is derived from an EMBL/GenBank/DDBJ whole genome shotgun (WGS) entry which is preliminary data.</text>
</comment>
<name>A0A2M8ZC76_9FIRM</name>
<dbReference type="SUPFAM" id="SSF143865">
    <property type="entry name" value="CorA soluble domain-like"/>
    <property type="match status" value="1"/>
</dbReference>
<evidence type="ECO:0000256" key="6">
    <source>
        <dbReference type="SAM" id="Phobius"/>
    </source>
</evidence>
<dbReference type="EMBL" id="PGET01000001">
    <property type="protein sequence ID" value="PJJ31043.1"/>
    <property type="molecule type" value="Genomic_DNA"/>
</dbReference>
<dbReference type="InterPro" id="IPR047199">
    <property type="entry name" value="CorA-like"/>
</dbReference>
<evidence type="ECO:0000313" key="8">
    <source>
        <dbReference type="Proteomes" id="UP000231092"/>
    </source>
</evidence>
<dbReference type="GO" id="GO:0046873">
    <property type="term" value="F:metal ion transmembrane transporter activity"/>
    <property type="evidence" value="ECO:0007669"/>
    <property type="project" value="InterPro"/>
</dbReference>
<keyword evidence="3 6" id="KW-0812">Transmembrane</keyword>
<sequence>MYKSKSANVYLDFSVKERNAMIQIYKTEDGLIQQKDELSPGSWIALTNPTATEILEIANTCKIDPDDLRAPLDEEERSRIQTEDHYTLILVDVPTIEERGGKDWYVTIPMGIITTEDAIITVCLEDTTVLNAFMDGRVRDFHTYMKTRFILQILYKNASLYLQYLRIIDKKSGEVEEKLHKSTKNRELIELLELEKSLVYFTTSLRSNEMVLEKLMRNEKIKKYPEDTELLEDVIVENKQAIEMANIYSGILSGTMDAFASVISNNLNIVMKFLATITIVMSIPTMVASFYGMNVNSLGMPFADNPHGFIIVLGLTLALTLIVAWIFSKKDLF</sequence>
<feature type="transmembrane region" description="Helical" evidence="6">
    <location>
        <begin position="308"/>
        <end position="327"/>
    </location>
</feature>
<gene>
    <name evidence="7" type="ORF">H171_4682</name>
</gene>
<evidence type="ECO:0000256" key="1">
    <source>
        <dbReference type="ARBA" id="ARBA00004141"/>
    </source>
</evidence>
<feature type="transmembrane region" description="Helical" evidence="6">
    <location>
        <begin position="273"/>
        <end position="293"/>
    </location>
</feature>
<dbReference type="Pfam" id="PF01544">
    <property type="entry name" value="CorA"/>
    <property type="match status" value="1"/>
</dbReference>
<evidence type="ECO:0000313" key="7">
    <source>
        <dbReference type="EMBL" id="PJJ31043.1"/>
    </source>
</evidence>
<dbReference type="PANTHER" id="PTHR47891:SF2">
    <property type="entry name" value="MAGNESIUM AND COBALT TRANSPORTER"/>
    <property type="match status" value="1"/>
</dbReference>
<dbReference type="SUPFAM" id="SSF144083">
    <property type="entry name" value="Magnesium transport protein CorA, transmembrane region"/>
    <property type="match status" value="1"/>
</dbReference>
<proteinExistence type="inferred from homology"/>
<dbReference type="GO" id="GO:0016020">
    <property type="term" value="C:membrane"/>
    <property type="evidence" value="ECO:0007669"/>
    <property type="project" value="UniProtKB-SubCell"/>
</dbReference>
<keyword evidence="4 6" id="KW-1133">Transmembrane helix</keyword>
<evidence type="ECO:0000256" key="5">
    <source>
        <dbReference type="ARBA" id="ARBA00023136"/>
    </source>
</evidence>
<comment type="similarity">
    <text evidence="2">Belongs to the CorA metal ion transporter (MIT) (TC 1.A.35) family.</text>
</comment>
<dbReference type="Proteomes" id="UP000231092">
    <property type="component" value="Unassembled WGS sequence"/>
</dbReference>
<dbReference type="InterPro" id="IPR002523">
    <property type="entry name" value="MgTranspt_CorA/ZnTranspt_ZntB"/>
</dbReference>
<dbReference type="AlphaFoldDB" id="A0A2M8ZC76"/>